<dbReference type="SUPFAM" id="SSF53474">
    <property type="entry name" value="alpha/beta-Hydrolases"/>
    <property type="match status" value="1"/>
</dbReference>
<name>A0AAD1GWS5_MYCXE</name>
<dbReference type="AlphaFoldDB" id="A0AAD1GWS5"/>
<gene>
    <name evidence="1" type="ORF">MYXE_05530</name>
</gene>
<reference evidence="1 2" key="1">
    <citation type="submission" date="2019-12" db="EMBL/GenBank/DDBJ databases">
        <title>Complete genome sequence of Mycolicibacterium xenopi str. JCM15661T.</title>
        <authorList>
            <person name="Yoshida M."/>
            <person name="Fukano H."/>
            <person name="Asakura T."/>
            <person name="Hoshino Y."/>
        </authorList>
    </citation>
    <scope>NUCLEOTIDE SEQUENCE [LARGE SCALE GENOMIC DNA]</scope>
    <source>
        <strain evidence="1 2">JCM 15661T</strain>
    </source>
</reference>
<dbReference type="InterPro" id="IPR029058">
    <property type="entry name" value="AB_hydrolase_fold"/>
</dbReference>
<proteinExistence type="predicted"/>
<evidence type="ECO:0000313" key="1">
    <source>
        <dbReference type="EMBL" id="BBU20764.1"/>
    </source>
</evidence>
<dbReference type="KEGG" id="mxe:MYXE_05530"/>
<protein>
    <recommendedName>
        <fullName evidence="3">Alpha/beta hydrolase</fullName>
    </recommendedName>
</protein>
<dbReference type="RefSeq" id="WP_085197420.1">
    <property type="nucleotide sequence ID" value="NZ_AP022314.1"/>
</dbReference>
<dbReference type="Gene3D" id="3.40.50.1820">
    <property type="entry name" value="alpha/beta hydrolase"/>
    <property type="match status" value="1"/>
</dbReference>
<evidence type="ECO:0008006" key="3">
    <source>
        <dbReference type="Google" id="ProtNLM"/>
    </source>
</evidence>
<organism evidence="1 2">
    <name type="scientific">Mycobacterium xenopi</name>
    <dbReference type="NCBI Taxonomy" id="1789"/>
    <lineage>
        <taxon>Bacteria</taxon>
        <taxon>Bacillati</taxon>
        <taxon>Actinomycetota</taxon>
        <taxon>Actinomycetes</taxon>
        <taxon>Mycobacteriales</taxon>
        <taxon>Mycobacteriaceae</taxon>
        <taxon>Mycobacterium</taxon>
    </lineage>
</organism>
<dbReference type="Proteomes" id="UP000464624">
    <property type="component" value="Chromosome"/>
</dbReference>
<accession>A0AAD1GWS5</accession>
<dbReference type="EMBL" id="AP022314">
    <property type="protein sequence ID" value="BBU20764.1"/>
    <property type="molecule type" value="Genomic_DNA"/>
</dbReference>
<evidence type="ECO:0000313" key="2">
    <source>
        <dbReference type="Proteomes" id="UP000464624"/>
    </source>
</evidence>
<sequence>MTELTVQTPNESVCHVFTIDGYRVPVRVGGRENGRYVVMFEDNRHDDGAYDEVRERLHRLHIALICTVVVGADPRLTTKSVVRILDRLGVTGAVLVGDGLCAELSWKLAAHHPERFRGLVVVDAGHPRVPDTTGVVRDADCPHVDVDTTVLVSTPVARSVAQASRRYVHGDFRLTEMAGWRGSKHFAAQLATEVVLRSYSW</sequence>